<evidence type="ECO:0000256" key="4">
    <source>
        <dbReference type="ARBA" id="ARBA00011245"/>
    </source>
</evidence>
<sequence length="402" mass="42594">MAFTPLTSLDVAGRRLAVRADLNVPLTRDGVGDATRIARFARGMKPLLEQGARLIVLTHLGRPNGELTPALTTERLVPALAEALGRKVMFNDTCVGPIVERRGEALRPGEVLLCENLRFERGEEQNDARLGAGLARLGDIYVNDAFSCCHRAHASTTAAVLAAERVAVGPLFLEELSALEGALADPQPPSVALIGGGSVAPRLGLLKRLVPRINTILLGGGIANAFLFARGYSIGRSFIEPEYAEDVLEIAALAEVAGCRIVTPDDFVVAGFQRVGINSYPVPLGGVRANRRILDIGPNTIARYQDILRDARTILWNGPMGTYETPPFDAGTRALAQSVAELTRAGLAVSVAGGGDTLVALNRTGVAHDFTHVSTAGGAFLEWLEGRTMPGLDALERKADAA</sequence>
<accession>A0A4R1YWW9</accession>
<evidence type="ECO:0000256" key="6">
    <source>
        <dbReference type="ARBA" id="ARBA00022679"/>
    </source>
</evidence>
<dbReference type="InterPro" id="IPR001576">
    <property type="entry name" value="Phosphoglycerate_kinase"/>
</dbReference>
<dbReference type="AlphaFoldDB" id="A0A4R1YWW9"/>
<evidence type="ECO:0000256" key="2">
    <source>
        <dbReference type="ARBA" id="ARBA00004838"/>
    </source>
</evidence>
<gene>
    <name evidence="11" type="primary">pgk</name>
    <name evidence="15" type="ORF">EV216_108115</name>
</gene>
<evidence type="ECO:0000256" key="14">
    <source>
        <dbReference type="RuleBase" id="RU000532"/>
    </source>
</evidence>
<feature type="binding site" evidence="11 13">
    <location>
        <begin position="354"/>
        <end position="357"/>
    </location>
    <ligand>
        <name>ATP</name>
        <dbReference type="ChEBI" id="CHEBI:30616"/>
    </ligand>
</feature>
<evidence type="ECO:0000256" key="12">
    <source>
        <dbReference type="PIRSR" id="PIRSR000724-1"/>
    </source>
</evidence>
<comment type="caution">
    <text evidence="11">Lacks conserved residue(s) required for the propagation of feature annotation.</text>
</comment>
<dbReference type="EMBL" id="SLVM01000008">
    <property type="protein sequence ID" value="TCM85263.1"/>
    <property type="molecule type" value="Genomic_DNA"/>
</dbReference>
<protein>
    <recommendedName>
        <fullName evidence="5 11">Phosphoglycerate kinase</fullName>
        <ecNumber evidence="5 11">2.7.2.3</ecNumber>
    </recommendedName>
</protein>
<dbReference type="InterPro" id="IPR036043">
    <property type="entry name" value="Phosphoglycerate_kinase_sf"/>
</dbReference>
<keyword evidence="11" id="KW-0963">Cytoplasm</keyword>
<comment type="similarity">
    <text evidence="3 11 14">Belongs to the phosphoglycerate kinase family.</text>
</comment>
<dbReference type="GO" id="GO:0005829">
    <property type="term" value="C:cytosol"/>
    <property type="evidence" value="ECO:0007669"/>
    <property type="project" value="TreeGrafter"/>
</dbReference>
<comment type="subunit">
    <text evidence="4 11">Monomer.</text>
</comment>
<dbReference type="EC" id="2.7.2.3" evidence="5 11"/>
<dbReference type="Proteomes" id="UP000295277">
    <property type="component" value="Unassembled WGS sequence"/>
</dbReference>
<evidence type="ECO:0000256" key="7">
    <source>
        <dbReference type="ARBA" id="ARBA00022741"/>
    </source>
</evidence>
<comment type="subcellular location">
    <subcellularLocation>
        <location evidence="11">Cytoplasm</location>
    </subcellularLocation>
</comment>
<feature type="binding site" evidence="11">
    <location>
        <position position="36"/>
    </location>
    <ligand>
        <name>substrate</name>
    </ligand>
</feature>
<feature type="binding site" evidence="12">
    <location>
        <position position="36"/>
    </location>
    <ligand>
        <name>(2R)-3-phosphoglycerate</name>
        <dbReference type="ChEBI" id="CHEBI:58272"/>
    </ligand>
</feature>
<dbReference type="GO" id="GO:0005524">
    <property type="term" value="F:ATP binding"/>
    <property type="evidence" value="ECO:0007669"/>
    <property type="project" value="UniProtKB-KW"/>
</dbReference>
<feature type="binding site" evidence="12">
    <location>
        <position position="151"/>
    </location>
    <ligand>
        <name>(2R)-3-phosphoglycerate</name>
        <dbReference type="ChEBI" id="CHEBI:58272"/>
    </ligand>
</feature>
<evidence type="ECO:0000256" key="8">
    <source>
        <dbReference type="ARBA" id="ARBA00022777"/>
    </source>
</evidence>
<feature type="binding site" evidence="11">
    <location>
        <position position="151"/>
    </location>
    <ligand>
        <name>substrate</name>
    </ligand>
</feature>
<dbReference type="PANTHER" id="PTHR11406:SF23">
    <property type="entry name" value="PHOSPHOGLYCERATE KINASE 1, CHLOROPLASTIC-RELATED"/>
    <property type="match status" value="1"/>
</dbReference>
<comment type="caution">
    <text evidence="15">The sequence shown here is derived from an EMBL/GenBank/DDBJ whole genome shotgun (WGS) entry which is preliminary data.</text>
</comment>
<dbReference type="GO" id="GO:0043531">
    <property type="term" value="F:ADP binding"/>
    <property type="evidence" value="ECO:0007669"/>
    <property type="project" value="TreeGrafter"/>
</dbReference>
<keyword evidence="7 11" id="KW-0547">Nucleotide-binding</keyword>
<dbReference type="GO" id="GO:0006096">
    <property type="term" value="P:glycolytic process"/>
    <property type="evidence" value="ECO:0007669"/>
    <property type="project" value="UniProtKB-UniRule"/>
</dbReference>
<keyword evidence="8 11" id="KW-0418">Kinase</keyword>
<evidence type="ECO:0000256" key="11">
    <source>
        <dbReference type="HAMAP-Rule" id="MF_00145"/>
    </source>
</evidence>
<keyword evidence="6 11" id="KW-0808">Transferase</keyword>
<dbReference type="UniPathway" id="UPA00109">
    <property type="reaction ID" value="UER00185"/>
</dbReference>
<organism evidence="15 16">
    <name type="scientific">Rhodovulum steppense</name>
    <dbReference type="NCBI Taxonomy" id="540251"/>
    <lineage>
        <taxon>Bacteria</taxon>
        <taxon>Pseudomonadati</taxon>
        <taxon>Pseudomonadota</taxon>
        <taxon>Alphaproteobacteria</taxon>
        <taxon>Rhodobacterales</taxon>
        <taxon>Paracoccaceae</taxon>
        <taxon>Rhodovulum</taxon>
    </lineage>
</organism>
<feature type="binding site" evidence="11 12">
    <location>
        <begin position="21"/>
        <end position="23"/>
    </location>
    <ligand>
        <name>substrate</name>
    </ligand>
</feature>
<reference evidence="15 16" key="1">
    <citation type="submission" date="2019-03" db="EMBL/GenBank/DDBJ databases">
        <title>Genomic Encyclopedia of Type Strains, Phase IV (KMG-IV): sequencing the most valuable type-strain genomes for metagenomic binning, comparative biology and taxonomic classification.</title>
        <authorList>
            <person name="Goeker M."/>
        </authorList>
    </citation>
    <scope>NUCLEOTIDE SEQUENCE [LARGE SCALE GENOMIC DNA]</scope>
    <source>
        <strain evidence="15 16">DSM 21153</strain>
    </source>
</reference>
<proteinExistence type="inferred from homology"/>
<comment type="catalytic activity">
    <reaction evidence="1 11 14">
        <text>(2R)-3-phosphoglycerate + ATP = (2R)-3-phospho-glyceroyl phosphate + ADP</text>
        <dbReference type="Rhea" id="RHEA:14801"/>
        <dbReference type="ChEBI" id="CHEBI:30616"/>
        <dbReference type="ChEBI" id="CHEBI:57604"/>
        <dbReference type="ChEBI" id="CHEBI:58272"/>
        <dbReference type="ChEBI" id="CHEBI:456216"/>
        <dbReference type="EC" id="2.7.2.3"/>
    </reaction>
</comment>
<evidence type="ECO:0000256" key="5">
    <source>
        <dbReference type="ARBA" id="ARBA00013061"/>
    </source>
</evidence>
<feature type="binding site" evidence="11 12">
    <location>
        <begin position="59"/>
        <end position="62"/>
    </location>
    <ligand>
        <name>substrate</name>
    </ligand>
</feature>
<evidence type="ECO:0000256" key="1">
    <source>
        <dbReference type="ARBA" id="ARBA00000642"/>
    </source>
</evidence>
<feature type="binding site" evidence="12">
    <location>
        <position position="118"/>
    </location>
    <ligand>
        <name>(2R)-3-phosphoglycerate</name>
        <dbReference type="ChEBI" id="CHEBI:58272"/>
    </ligand>
</feature>
<evidence type="ECO:0000256" key="9">
    <source>
        <dbReference type="ARBA" id="ARBA00022840"/>
    </source>
</evidence>
<comment type="pathway">
    <text evidence="2 11">Carbohydrate degradation; glycolysis; pyruvate from D-glyceraldehyde 3-phosphate: step 2/5.</text>
</comment>
<keyword evidence="10 11" id="KW-0324">Glycolysis</keyword>
<keyword evidence="16" id="KW-1185">Reference proteome</keyword>
<dbReference type="FunFam" id="3.40.50.1260:FF:000031">
    <property type="entry name" value="Phosphoglycerate kinase 1"/>
    <property type="match status" value="1"/>
</dbReference>
<dbReference type="RefSeq" id="WP_132694379.1">
    <property type="nucleotide sequence ID" value="NZ_SLVM01000008.1"/>
</dbReference>
<dbReference type="OrthoDB" id="9808460at2"/>
<evidence type="ECO:0000256" key="3">
    <source>
        <dbReference type="ARBA" id="ARBA00008982"/>
    </source>
</evidence>
<evidence type="ECO:0000313" key="16">
    <source>
        <dbReference type="Proteomes" id="UP000295277"/>
    </source>
</evidence>
<dbReference type="PANTHER" id="PTHR11406">
    <property type="entry name" value="PHOSPHOGLYCERATE KINASE"/>
    <property type="match status" value="1"/>
</dbReference>
<dbReference type="Gene3D" id="3.40.50.1260">
    <property type="entry name" value="Phosphoglycerate kinase, N-terminal domain"/>
    <property type="match status" value="2"/>
</dbReference>
<evidence type="ECO:0000256" key="10">
    <source>
        <dbReference type="ARBA" id="ARBA00023152"/>
    </source>
</evidence>
<dbReference type="SUPFAM" id="SSF53748">
    <property type="entry name" value="Phosphoglycerate kinase"/>
    <property type="match status" value="1"/>
</dbReference>
<dbReference type="PIRSF" id="PIRSF000724">
    <property type="entry name" value="Pgk"/>
    <property type="match status" value="1"/>
</dbReference>
<dbReference type="GO" id="GO:0006094">
    <property type="term" value="P:gluconeogenesis"/>
    <property type="evidence" value="ECO:0007669"/>
    <property type="project" value="TreeGrafter"/>
</dbReference>
<keyword evidence="9 11" id="KW-0067">ATP-binding</keyword>
<dbReference type="PRINTS" id="PR00477">
    <property type="entry name" value="PHGLYCKINASE"/>
</dbReference>
<dbReference type="InterPro" id="IPR015824">
    <property type="entry name" value="Phosphoglycerate_kinase_N"/>
</dbReference>
<evidence type="ECO:0000256" key="13">
    <source>
        <dbReference type="PIRSR" id="PIRSR000724-2"/>
    </source>
</evidence>
<dbReference type="GO" id="GO:0004618">
    <property type="term" value="F:phosphoglycerate kinase activity"/>
    <property type="evidence" value="ECO:0007669"/>
    <property type="project" value="UniProtKB-UniRule"/>
</dbReference>
<evidence type="ECO:0000313" key="15">
    <source>
        <dbReference type="EMBL" id="TCM85263.1"/>
    </source>
</evidence>
<name>A0A4R1YWW9_9RHOB</name>
<dbReference type="HAMAP" id="MF_00145">
    <property type="entry name" value="Phosphoglyc_kinase"/>
    <property type="match status" value="1"/>
</dbReference>
<feature type="binding site" evidence="11 13">
    <location>
        <position position="324"/>
    </location>
    <ligand>
        <name>ATP</name>
        <dbReference type="ChEBI" id="CHEBI:30616"/>
    </ligand>
</feature>
<dbReference type="Pfam" id="PF00162">
    <property type="entry name" value="PGK"/>
    <property type="match status" value="1"/>
</dbReference>
<feature type="binding site" evidence="11">
    <location>
        <position position="118"/>
    </location>
    <ligand>
        <name>substrate</name>
    </ligand>
</feature>